<proteinExistence type="predicted"/>
<protein>
    <submittedName>
        <fullName evidence="1">Uncharacterized protein</fullName>
    </submittedName>
</protein>
<organism evidence="1 2">
    <name type="scientific">Cichorium intybus</name>
    <name type="common">Chicory</name>
    <dbReference type="NCBI Taxonomy" id="13427"/>
    <lineage>
        <taxon>Eukaryota</taxon>
        <taxon>Viridiplantae</taxon>
        <taxon>Streptophyta</taxon>
        <taxon>Embryophyta</taxon>
        <taxon>Tracheophyta</taxon>
        <taxon>Spermatophyta</taxon>
        <taxon>Magnoliopsida</taxon>
        <taxon>eudicotyledons</taxon>
        <taxon>Gunneridae</taxon>
        <taxon>Pentapetalae</taxon>
        <taxon>asterids</taxon>
        <taxon>campanulids</taxon>
        <taxon>Asterales</taxon>
        <taxon>Asteraceae</taxon>
        <taxon>Cichorioideae</taxon>
        <taxon>Cichorieae</taxon>
        <taxon>Cichoriinae</taxon>
        <taxon>Cichorium</taxon>
    </lineage>
</organism>
<reference evidence="1 2" key="2">
    <citation type="journal article" date="2022" name="Mol. Ecol. Resour.">
        <title>The genomes of chicory, endive, great burdock and yacon provide insights into Asteraceae paleo-polyploidization history and plant inulin production.</title>
        <authorList>
            <person name="Fan W."/>
            <person name="Wang S."/>
            <person name="Wang H."/>
            <person name="Wang A."/>
            <person name="Jiang F."/>
            <person name="Liu H."/>
            <person name="Zhao H."/>
            <person name="Xu D."/>
            <person name="Zhang Y."/>
        </authorList>
    </citation>
    <scope>NUCLEOTIDE SEQUENCE [LARGE SCALE GENOMIC DNA]</scope>
    <source>
        <strain evidence="2">cv. Punajuju</strain>
        <tissue evidence="1">Leaves</tissue>
    </source>
</reference>
<dbReference type="EMBL" id="CM042009">
    <property type="protein sequence ID" value="KAI3792729.1"/>
    <property type="molecule type" value="Genomic_DNA"/>
</dbReference>
<sequence length="75" mass="8836">MGLIWLCLRELIYKPEVPASRLTIRRHAGVSLLKETWWSFIIKETWWSFFFLIRYISAATILISPSPVDIPTDQI</sequence>
<name>A0ACB9HA11_CICIN</name>
<comment type="caution">
    <text evidence="1">The sequence shown here is derived from an EMBL/GenBank/DDBJ whole genome shotgun (WGS) entry which is preliminary data.</text>
</comment>
<accession>A0ACB9HA11</accession>
<dbReference type="Proteomes" id="UP001055811">
    <property type="component" value="Linkage Group LG01"/>
</dbReference>
<gene>
    <name evidence="1" type="ORF">L2E82_06617</name>
</gene>
<evidence type="ECO:0000313" key="2">
    <source>
        <dbReference type="Proteomes" id="UP001055811"/>
    </source>
</evidence>
<keyword evidence="2" id="KW-1185">Reference proteome</keyword>
<evidence type="ECO:0000313" key="1">
    <source>
        <dbReference type="EMBL" id="KAI3792729.1"/>
    </source>
</evidence>
<reference evidence="2" key="1">
    <citation type="journal article" date="2022" name="Mol. Ecol. Resour.">
        <title>The genomes of chicory, endive, great burdock and yacon provide insights into Asteraceae palaeo-polyploidization history and plant inulin production.</title>
        <authorList>
            <person name="Fan W."/>
            <person name="Wang S."/>
            <person name="Wang H."/>
            <person name="Wang A."/>
            <person name="Jiang F."/>
            <person name="Liu H."/>
            <person name="Zhao H."/>
            <person name="Xu D."/>
            <person name="Zhang Y."/>
        </authorList>
    </citation>
    <scope>NUCLEOTIDE SEQUENCE [LARGE SCALE GENOMIC DNA]</scope>
    <source>
        <strain evidence="2">cv. Punajuju</strain>
    </source>
</reference>